<dbReference type="PROSITE" id="PS00624">
    <property type="entry name" value="GMC_OXRED_2"/>
    <property type="match status" value="1"/>
</dbReference>
<dbReference type="OrthoDB" id="269227at2759"/>
<evidence type="ECO:0000256" key="2">
    <source>
        <dbReference type="PIRSR" id="PIRSR000137-2"/>
    </source>
</evidence>
<evidence type="ECO:0000259" key="3">
    <source>
        <dbReference type="PROSITE" id="PS00624"/>
    </source>
</evidence>
<dbReference type="PANTHER" id="PTHR11552">
    <property type="entry name" value="GLUCOSE-METHANOL-CHOLINE GMC OXIDOREDUCTASE"/>
    <property type="match status" value="1"/>
</dbReference>
<dbReference type="Gene3D" id="3.30.560.10">
    <property type="entry name" value="Glucose Oxidase, domain 3"/>
    <property type="match status" value="1"/>
</dbReference>
<dbReference type="EMBL" id="MU004190">
    <property type="protein sequence ID" value="KAF2494733.1"/>
    <property type="molecule type" value="Genomic_DNA"/>
</dbReference>
<accession>A0A6A6QSL2</accession>
<dbReference type="AlphaFoldDB" id="A0A6A6QSL2"/>
<dbReference type="InterPro" id="IPR007867">
    <property type="entry name" value="GMC_OxRtase_C"/>
</dbReference>
<dbReference type="GO" id="GO:0016614">
    <property type="term" value="F:oxidoreductase activity, acting on CH-OH group of donors"/>
    <property type="evidence" value="ECO:0007669"/>
    <property type="project" value="InterPro"/>
</dbReference>
<dbReference type="Proteomes" id="UP000799750">
    <property type="component" value="Unassembled WGS sequence"/>
</dbReference>
<keyword evidence="5" id="KW-1185">Reference proteome</keyword>
<proteinExistence type="inferred from homology"/>
<dbReference type="Pfam" id="PF05199">
    <property type="entry name" value="GMC_oxred_C"/>
    <property type="match status" value="1"/>
</dbReference>
<name>A0A6A6QSL2_9PEZI</name>
<feature type="domain" description="Glucose-methanol-choline oxidoreductase N-terminal" evidence="3">
    <location>
        <begin position="253"/>
        <end position="267"/>
    </location>
</feature>
<dbReference type="Gene3D" id="3.50.50.60">
    <property type="entry name" value="FAD/NAD(P)-binding domain"/>
    <property type="match status" value="1"/>
</dbReference>
<protein>
    <submittedName>
        <fullName evidence="4">Alcohol oxidase</fullName>
    </submittedName>
</protein>
<keyword evidence="2" id="KW-0274">FAD</keyword>
<dbReference type="GO" id="GO:0050660">
    <property type="term" value="F:flavin adenine dinucleotide binding"/>
    <property type="evidence" value="ECO:0007669"/>
    <property type="project" value="InterPro"/>
</dbReference>
<sequence>MSKETTFDFVVVGGGTAGVVVASRLSQKFSVALVEAGPNDILNPHITDPKSFLMLIGDGILMDYSSVPQSHCDNRNMTQFAGRAVSGSSAANMGVWTRASKTDYEVIAEKAGHRRFTFEGLLPYFKRTEHFWDTAADPKYHGFDGPIHTTAGRKYPMRNILQQSFSARGVETNPEPSDGDPTGLSAVCQNFRITSSSDSTRQHSARVYDLSRVHVLASTFVRKVMFQEGRATGVELLDGNQLLARREVIISCGAYKTPQLLMLSGIGPLLELSKHFIPQVVDSPEVGRNLFDHNSLVQYYQLRRPEKGFALPFTGTAKPEYGQGAPSDFIAFQALPTPDLKAALAADDPTIDDLHPHLRPKRCHHISMVFYNPLIAPPDYSSHLGGPLDGTHIALISLLLLPTSRGSITLPSTDPTAHPIIDPNYLSTSADRYSLRTAVRRNLQLAETEPLASELVAETPPDGFPALTSRSSDEEIDARISKFCGTIYHAQGTAALGTVLDAEFRVKGVKGLRVCDASVLPEAVGAMPQATIYALAELAAELIGTENGDE</sequence>
<dbReference type="PIRSF" id="PIRSF000137">
    <property type="entry name" value="Alcohol_oxidase"/>
    <property type="match status" value="1"/>
</dbReference>
<dbReference type="InterPro" id="IPR000172">
    <property type="entry name" value="GMC_OxRdtase_N"/>
</dbReference>
<feature type="binding site" evidence="2">
    <location>
        <begin position="92"/>
        <end position="95"/>
    </location>
    <ligand>
        <name>FAD</name>
        <dbReference type="ChEBI" id="CHEBI:57692"/>
    </ligand>
</feature>
<dbReference type="SUPFAM" id="SSF54373">
    <property type="entry name" value="FAD-linked reductases, C-terminal domain"/>
    <property type="match status" value="1"/>
</dbReference>
<organism evidence="4 5">
    <name type="scientific">Lophium mytilinum</name>
    <dbReference type="NCBI Taxonomy" id="390894"/>
    <lineage>
        <taxon>Eukaryota</taxon>
        <taxon>Fungi</taxon>
        <taxon>Dikarya</taxon>
        <taxon>Ascomycota</taxon>
        <taxon>Pezizomycotina</taxon>
        <taxon>Dothideomycetes</taxon>
        <taxon>Pleosporomycetidae</taxon>
        <taxon>Mytilinidiales</taxon>
        <taxon>Mytilinidiaceae</taxon>
        <taxon>Lophium</taxon>
    </lineage>
</organism>
<evidence type="ECO:0000313" key="4">
    <source>
        <dbReference type="EMBL" id="KAF2494733.1"/>
    </source>
</evidence>
<comment type="cofactor">
    <cofactor evidence="2">
        <name>FAD</name>
        <dbReference type="ChEBI" id="CHEBI:57692"/>
    </cofactor>
</comment>
<evidence type="ECO:0000313" key="5">
    <source>
        <dbReference type="Proteomes" id="UP000799750"/>
    </source>
</evidence>
<evidence type="ECO:0000256" key="1">
    <source>
        <dbReference type="ARBA" id="ARBA00010790"/>
    </source>
</evidence>
<dbReference type="Pfam" id="PF00732">
    <property type="entry name" value="GMC_oxred_N"/>
    <property type="match status" value="1"/>
</dbReference>
<feature type="binding site" evidence="2">
    <location>
        <begin position="528"/>
        <end position="529"/>
    </location>
    <ligand>
        <name>FAD</name>
        <dbReference type="ChEBI" id="CHEBI:57692"/>
    </ligand>
</feature>
<reference evidence="4" key="1">
    <citation type="journal article" date="2020" name="Stud. Mycol.">
        <title>101 Dothideomycetes genomes: a test case for predicting lifestyles and emergence of pathogens.</title>
        <authorList>
            <person name="Haridas S."/>
            <person name="Albert R."/>
            <person name="Binder M."/>
            <person name="Bloem J."/>
            <person name="Labutti K."/>
            <person name="Salamov A."/>
            <person name="Andreopoulos B."/>
            <person name="Baker S."/>
            <person name="Barry K."/>
            <person name="Bills G."/>
            <person name="Bluhm B."/>
            <person name="Cannon C."/>
            <person name="Castanera R."/>
            <person name="Culley D."/>
            <person name="Daum C."/>
            <person name="Ezra D."/>
            <person name="Gonzalez J."/>
            <person name="Henrissat B."/>
            <person name="Kuo A."/>
            <person name="Liang C."/>
            <person name="Lipzen A."/>
            <person name="Lutzoni F."/>
            <person name="Magnuson J."/>
            <person name="Mondo S."/>
            <person name="Nolan M."/>
            <person name="Ohm R."/>
            <person name="Pangilinan J."/>
            <person name="Park H.-J."/>
            <person name="Ramirez L."/>
            <person name="Alfaro M."/>
            <person name="Sun H."/>
            <person name="Tritt A."/>
            <person name="Yoshinaga Y."/>
            <person name="Zwiers L.-H."/>
            <person name="Turgeon B."/>
            <person name="Goodwin S."/>
            <person name="Spatafora J."/>
            <person name="Crous P."/>
            <person name="Grigoriev I."/>
        </authorList>
    </citation>
    <scope>NUCLEOTIDE SEQUENCE</scope>
    <source>
        <strain evidence="4">CBS 269.34</strain>
    </source>
</reference>
<dbReference type="InterPro" id="IPR012132">
    <property type="entry name" value="GMC_OxRdtase"/>
</dbReference>
<comment type="similarity">
    <text evidence="1">Belongs to the GMC oxidoreductase family.</text>
</comment>
<gene>
    <name evidence="4" type="ORF">BU16DRAFT_511303</name>
</gene>
<keyword evidence="2" id="KW-0285">Flavoprotein</keyword>
<feature type="binding site" evidence="2">
    <location>
        <position position="221"/>
    </location>
    <ligand>
        <name>FAD</name>
        <dbReference type="ChEBI" id="CHEBI:57692"/>
    </ligand>
</feature>
<dbReference type="InterPro" id="IPR036188">
    <property type="entry name" value="FAD/NAD-bd_sf"/>
</dbReference>
<dbReference type="PANTHER" id="PTHR11552:SF123">
    <property type="entry name" value="GMC OXIDOREDUCTASE (AFU_ORTHOLOGUE AFUA_2G01770)-RELATED"/>
    <property type="match status" value="1"/>
</dbReference>
<dbReference type="SUPFAM" id="SSF51905">
    <property type="entry name" value="FAD/NAD(P)-binding domain"/>
    <property type="match status" value="1"/>
</dbReference>